<dbReference type="GO" id="GO:0046872">
    <property type="term" value="F:metal ion binding"/>
    <property type="evidence" value="ECO:0007669"/>
    <property type="project" value="UniProtKB-KW"/>
</dbReference>
<evidence type="ECO:0000256" key="1">
    <source>
        <dbReference type="ARBA" id="ARBA00022723"/>
    </source>
</evidence>
<feature type="signal peptide" evidence="4">
    <location>
        <begin position="1"/>
        <end position="24"/>
    </location>
</feature>
<keyword evidence="1" id="KW-0479">Metal-binding</keyword>
<dbReference type="AlphaFoldDB" id="A0AAV9MG84"/>
<dbReference type="Proteomes" id="UP001311915">
    <property type="component" value="Unassembled WGS sequence"/>
</dbReference>
<accession>A0AAV9MG84</accession>
<evidence type="ECO:0000259" key="5">
    <source>
        <dbReference type="PROSITE" id="PS51485"/>
    </source>
</evidence>
<reference evidence="6 7" key="1">
    <citation type="submission" date="2023-10" db="EMBL/GenBank/DDBJ databases">
        <title>Genome-Wide Identification Analysis in wild type Solanum Pinnatisectum Reveals Some Genes Defensing Phytophthora Infestans.</title>
        <authorList>
            <person name="Sun C."/>
        </authorList>
    </citation>
    <scope>NUCLEOTIDE SEQUENCE [LARGE SCALE GENOMIC DNA]</scope>
    <source>
        <strain evidence="6">LQN</strain>
        <tissue evidence="6">Leaf</tissue>
    </source>
</reference>
<keyword evidence="4" id="KW-0732">Signal</keyword>
<feature type="chain" id="PRO_5044012729" description="Phytocyanin domain-containing protein" evidence="4">
    <location>
        <begin position="25"/>
        <end position="190"/>
    </location>
</feature>
<evidence type="ECO:0000256" key="2">
    <source>
        <dbReference type="ARBA" id="ARBA00023180"/>
    </source>
</evidence>
<dbReference type="FunFam" id="2.60.40.420:FF:000003">
    <property type="entry name" value="Blue copper"/>
    <property type="match status" value="1"/>
</dbReference>
<dbReference type="PANTHER" id="PTHR33021">
    <property type="entry name" value="BLUE COPPER PROTEIN"/>
    <property type="match status" value="1"/>
</dbReference>
<dbReference type="GO" id="GO:0005886">
    <property type="term" value="C:plasma membrane"/>
    <property type="evidence" value="ECO:0007669"/>
    <property type="project" value="TreeGrafter"/>
</dbReference>
<name>A0AAV9MG84_9SOLN</name>
<evidence type="ECO:0000313" key="6">
    <source>
        <dbReference type="EMBL" id="KAK4737050.1"/>
    </source>
</evidence>
<comment type="caution">
    <text evidence="6">The sequence shown here is derived from an EMBL/GenBank/DDBJ whole genome shotgun (WGS) entry which is preliminary data.</text>
</comment>
<dbReference type="InterPro" id="IPR008972">
    <property type="entry name" value="Cupredoxin"/>
</dbReference>
<dbReference type="GO" id="GO:0009055">
    <property type="term" value="F:electron transfer activity"/>
    <property type="evidence" value="ECO:0007669"/>
    <property type="project" value="InterPro"/>
</dbReference>
<keyword evidence="7" id="KW-1185">Reference proteome</keyword>
<evidence type="ECO:0000256" key="4">
    <source>
        <dbReference type="SAM" id="SignalP"/>
    </source>
</evidence>
<organism evidence="6 7">
    <name type="scientific">Solanum pinnatisectum</name>
    <name type="common">tansyleaf nightshade</name>
    <dbReference type="NCBI Taxonomy" id="50273"/>
    <lineage>
        <taxon>Eukaryota</taxon>
        <taxon>Viridiplantae</taxon>
        <taxon>Streptophyta</taxon>
        <taxon>Embryophyta</taxon>
        <taxon>Tracheophyta</taxon>
        <taxon>Spermatophyta</taxon>
        <taxon>Magnoliopsida</taxon>
        <taxon>eudicotyledons</taxon>
        <taxon>Gunneridae</taxon>
        <taxon>Pentapetalae</taxon>
        <taxon>asterids</taxon>
        <taxon>lamiids</taxon>
        <taxon>Solanales</taxon>
        <taxon>Solanaceae</taxon>
        <taxon>Solanoideae</taxon>
        <taxon>Solaneae</taxon>
        <taxon>Solanum</taxon>
    </lineage>
</organism>
<protein>
    <recommendedName>
        <fullName evidence="5">Phytocyanin domain-containing protein</fullName>
    </recommendedName>
</protein>
<sequence>MTFFGKAMLVVLMVMMAASGSAMATEYQVGDLAGWTFNYNYNEWAFFKQFQAGDTLVFNYDPQLHNVMQVDINDYNSCTASNPIATFNSGSDSITLDTPDGDYFFICGIPGHCASGLKIHIKVSPTTATTTPPPPPTTTNTPSTLPPPPPTTMNNRYPYRFPTSSTNHSSASTTAYSFNMLFALVLLPMV</sequence>
<dbReference type="EMBL" id="JAWPEI010000001">
    <property type="protein sequence ID" value="KAK4737050.1"/>
    <property type="molecule type" value="Genomic_DNA"/>
</dbReference>
<gene>
    <name evidence="6" type="ORF">R3W88_000747</name>
</gene>
<evidence type="ECO:0000313" key="7">
    <source>
        <dbReference type="Proteomes" id="UP001311915"/>
    </source>
</evidence>
<dbReference type="CDD" id="cd04216">
    <property type="entry name" value="Phytocyanin"/>
    <property type="match status" value="1"/>
</dbReference>
<feature type="domain" description="Phytocyanin" evidence="5">
    <location>
        <begin position="25"/>
        <end position="125"/>
    </location>
</feature>
<evidence type="ECO:0000256" key="3">
    <source>
        <dbReference type="SAM" id="MobiDB-lite"/>
    </source>
</evidence>
<proteinExistence type="predicted"/>
<dbReference type="PROSITE" id="PS51485">
    <property type="entry name" value="PHYTOCYANIN"/>
    <property type="match status" value="1"/>
</dbReference>
<dbReference type="SUPFAM" id="SSF49503">
    <property type="entry name" value="Cupredoxins"/>
    <property type="match status" value="1"/>
</dbReference>
<feature type="region of interest" description="Disordered" evidence="3">
    <location>
        <begin position="125"/>
        <end position="152"/>
    </location>
</feature>
<dbReference type="Pfam" id="PF02298">
    <property type="entry name" value="Cu_bind_like"/>
    <property type="match status" value="1"/>
</dbReference>
<dbReference type="Gene3D" id="2.60.40.420">
    <property type="entry name" value="Cupredoxins - blue copper proteins"/>
    <property type="match status" value="1"/>
</dbReference>
<dbReference type="InterPro" id="IPR039391">
    <property type="entry name" value="Phytocyanin-like"/>
</dbReference>
<keyword evidence="2" id="KW-0325">Glycoprotein</keyword>
<dbReference type="InterPro" id="IPR003245">
    <property type="entry name" value="Phytocyanin_dom"/>
</dbReference>
<dbReference type="PANTHER" id="PTHR33021:SF179">
    <property type="entry name" value="OS09G0541100 PROTEIN"/>
    <property type="match status" value="1"/>
</dbReference>